<dbReference type="Proteomes" id="UP000295285">
    <property type="component" value="Unassembled WGS sequence"/>
</dbReference>
<dbReference type="Pfam" id="PF12952">
    <property type="entry name" value="DUF3841"/>
    <property type="match status" value="1"/>
</dbReference>
<protein>
    <submittedName>
        <fullName evidence="1">Uncharacterized protein DUF3841</fullName>
    </submittedName>
</protein>
<name>A0A4R4BLT3_BACTU</name>
<evidence type="ECO:0000313" key="2">
    <source>
        <dbReference type="Proteomes" id="UP000295285"/>
    </source>
</evidence>
<dbReference type="InterPro" id="IPR024211">
    <property type="entry name" value="DUF3841"/>
</dbReference>
<organism evidence="1 2">
    <name type="scientific">Bacillus thuringiensis</name>
    <dbReference type="NCBI Taxonomy" id="1428"/>
    <lineage>
        <taxon>Bacteria</taxon>
        <taxon>Bacillati</taxon>
        <taxon>Bacillota</taxon>
        <taxon>Bacilli</taxon>
        <taxon>Bacillales</taxon>
        <taxon>Bacillaceae</taxon>
        <taxon>Bacillus</taxon>
        <taxon>Bacillus cereus group</taxon>
    </lineage>
</organism>
<accession>A0A4R4BLT3</accession>
<dbReference type="EMBL" id="SMDG01000002">
    <property type="protein sequence ID" value="TCW58726.1"/>
    <property type="molecule type" value="Genomic_DNA"/>
</dbReference>
<comment type="caution">
    <text evidence="1">The sequence shown here is derived from an EMBL/GenBank/DDBJ whole genome shotgun (WGS) entry which is preliminary data.</text>
</comment>
<proteinExistence type="predicted"/>
<gene>
    <name evidence="1" type="ORF">EC910_102447</name>
</gene>
<evidence type="ECO:0000313" key="1">
    <source>
        <dbReference type="EMBL" id="TCW58726.1"/>
    </source>
</evidence>
<dbReference type="AlphaFoldDB" id="A0A4R4BLT3"/>
<sequence length="251" mass="30594">MIVYTVQTEAAWKQFKKLGYLEGSKENIDPDFIYSYDWMVRVAKKRLPHYEGNYPIWVWEANNYPDRNAKAWGRENSKMIILTLDVPNEWVLWSDISYWCCAMTASSMYFHQTNKPTVEDWFTFMDEEYRLIFDFDYLLSHPDWYKGKEASLEKQGVIGKIPLSFVKKVIRFRAREDKSINEIRSDNWDNRKENRIKKMNRKLRKRNEKQKNCKSDLYEIKTYIYTVRNYGLNIQIQSYFLYYQHFSTYYS</sequence>
<reference evidence="1 2" key="1">
    <citation type="submission" date="2019-03" db="EMBL/GenBank/DDBJ databases">
        <title>Above-ground endophytic microbial communities from plants in different locations in the United States.</title>
        <authorList>
            <person name="Frank C."/>
        </authorList>
    </citation>
    <scope>NUCLEOTIDE SEQUENCE [LARGE SCALE GENOMIC DNA]</scope>
    <source>
        <strain evidence="1 2">LP_2_YM</strain>
    </source>
</reference>